<feature type="domain" description="NTF2-like N-terminal transpeptidase" evidence="2">
    <location>
        <begin position="63"/>
        <end position="168"/>
    </location>
</feature>
<evidence type="ECO:0000256" key="1">
    <source>
        <dbReference type="SAM" id="Phobius"/>
    </source>
</evidence>
<evidence type="ECO:0000313" key="4">
    <source>
        <dbReference type="Proteomes" id="UP001597045"/>
    </source>
</evidence>
<keyword evidence="4" id="KW-1185">Reference proteome</keyword>
<organism evidence="3 4">
    <name type="scientific">Kibdelosporangium lantanae</name>
    <dbReference type="NCBI Taxonomy" id="1497396"/>
    <lineage>
        <taxon>Bacteria</taxon>
        <taxon>Bacillati</taxon>
        <taxon>Actinomycetota</taxon>
        <taxon>Actinomycetes</taxon>
        <taxon>Pseudonocardiales</taxon>
        <taxon>Pseudonocardiaceae</taxon>
        <taxon>Kibdelosporangium</taxon>
    </lineage>
</organism>
<evidence type="ECO:0000259" key="2">
    <source>
        <dbReference type="Pfam" id="PF05223"/>
    </source>
</evidence>
<proteinExistence type="predicted"/>
<feature type="non-terminal residue" evidence="3">
    <location>
        <position position="169"/>
    </location>
</feature>
<reference evidence="4" key="1">
    <citation type="journal article" date="2019" name="Int. J. Syst. Evol. Microbiol.">
        <title>The Global Catalogue of Microorganisms (GCM) 10K type strain sequencing project: providing services to taxonomists for standard genome sequencing and annotation.</title>
        <authorList>
            <consortium name="The Broad Institute Genomics Platform"/>
            <consortium name="The Broad Institute Genome Sequencing Center for Infectious Disease"/>
            <person name="Wu L."/>
            <person name="Ma J."/>
        </authorList>
    </citation>
    <scope>NUCLEOTIDE SEQUENCE [LARGE SCALE GENOMIC DNA]</scope>
    <source>
        <strain evidence="4">JCM 31486</strain>
    </source>
</reference>
<accession>A0ABW3MHK0</accession>
<feature type="transmembrane region" description="Helical" evidence="1">
    <location>
        <begin position="18"/>
        <end position="39"/>
    </location>
</feature>
<keyword evidence="1" id="KW-0472">Membrane</keyword>
<dbReference type="EMBL" id="JBHTIS010002568">
    <property type="protein sequence ID" value="MFD1050041.1"/>
    <property type="molecule type" value="Genomic_DNA"/>
</dbReference>
<dbReference type="InterPro" id="IPR007887">
    <property type="entry name" value="MecA_N"/>
</dbReference>
<dbReference type="Proteomes" id="UP001597045">
    <property type="component" value="Unassembled WGS sequence"/>
</dbReference>
<gene>
    <name evidence="3" type="ORF">ACFQ1S_33195</name>
</gene>
<keyword evidence="1" id="KW-0812">Transmembrane</keyword>
<keyword evidence="1" id="KW-1133">Transmembrane helix</keyword>
<name>A0ABW3MHK0_9PSEU</name>
<comment type="caution">
    <text evidence="3">The sequence shown here is derived from an EMBL/GenBank/DDBJ whole genome shotgun (WGS) entry which is preliminary data.</text>
</comment>
<sequence>MLRQDMGVFAMPEGRRRLILIIGGVVAVAVIVAGVLVLWPSSKPQAGPGNVPTIGTPPPSVNKSVDTFLAALSTPDAATAAPLTDSPDTARADIGTFAKNTTGTKVQLTRQTSSEAQPNQTTVTVPVKAVWTLGAGRTWTDMTSVDLVLKDGKWIVKWTVAVLHKGLTA</sequence>
<evidence type="ECO:0000313" key="3">
    <source>
        <dbReference type="EMBL" id="MFD1050041.1"/>
    </source>
</evidence>
<dbReference type="Pfam" id="PF05223">
    <property type="entry name" value="MecA_N"/>
    <property type="match status" value="1"/>
</dbReference>
<protein>
    <submittedName>
        <fullName evidence="3">NTF2-like N-terminal transpeptidase domain-containing protein</fullName>
    </submittedName>
</protein>